<feature type="transmembrane region" description="Helical" evidence="1">
    <location>
        <begin position="48"/>
        <end position="68"/>
    </location>
</feature>
<feature type="transmembrane region" description="Helical" evidence="1">
    <location>
        <begin position="21"/>
        <end position="42"/>
    </location>
</feature>
<dbReference type="Pfam" id="PF13197">
    <property type="entry name" value="DUF4013"/>
    <property type="match status" value="1"/>
</dbReference>
<dbReference type="InterPro" id="IPR025098">
    <property type="entry name" value="DUF4013"/>
</dbReference>
<feature type="transmembrane region" description="Helical" evidence="1">
    <location>
        <begin position="192"/>
        <end position="213"/>
    </location>
</feature>
<protein>
    <recommendedName>
        <fullName evidence="4">DUF4013 domain-containing protein</fullName>
    </recommendedName>
</protein>
<keyword evidence="1" id="KW-0812">Transmembrane</keyword>
<reference evidence="2 3" key="1">
    <citation type="journal article" date="2014" name="PLoS Genet.">
        <title>Phylogenetically driven sequencing of extremely halophilic archaea reveals strategies for static and dynamic osmo-response.</title>
        <authorList>
            <person name="Becker E.A."/>
            <person name="Seitzer P.M."/>
            <person name="Tritt A."/>
            <person name="Larsen D."/>
            <person name="Krusor M."/>
            <person name="Yao A.I."/>
            <person name="Wu D."/>
            <person name="Madern D."/>
            <person name="Eisen J.A."/>
            <person name="Darling A.E."/>
            <person name="Facciotti M.T."/>
        </authorList>
    </citation>
    <scope>NUCLEOTIDE SEQUENCE [LARGE SCALE GENOMIC DNA]</scope>
    <source>
        <strain evidence="2 3">JCM 10990</strain>
    </source>
</reference>
<accession>M0APB6</accession>
<dbReference type="RefSeq" id="WP_006167405.1">
    <property type="nucleotide sequence ID" value="NZ_AOIN01000056.1"/>
</dbReference>
<proteinExistence type="predicted"/>
<evidence type="ECO:0008006" key="4">
    <source>
        <dbReference type="Google" id="ProtNLM"/>
    </source>
</evidence>
<dbReference type="AlphaFoldDB" id="M0APB6"/>
<keyword evidence="3" id="KW-1185">Reference proteome</keyword>
<feature type="transmembrane region" description="Helical" evidence="1">
    <location>
        <begin position="132"/>
        <end position="154"/>
    </location>
</feature>
<evidence type="ECO:0000313" key="3">
    <source>
        <dbReference type="Proteomes" id="UP000011693"/>
    </source>
</evidence>
<gene>
    <name evidence="2" type="ORF">C482_09912</name>
</gene>
<dbReference type="EMBL" id="AOIN01000056">
    <property type="protein sequence ID" value="ELY99792.1"/>
    <property type="molecule type" value="Genomic_DNA"/>
</dbReference>
<name>M0APB6_9EURY</name>
<dbReference type="OrthoDB" id="107590at2157"/>
<feature type="transmembrane region" description="Helical" evidence="1">
    <location>
        <begin position="98"/>
        <end position="120"/>
    </location>
</feature>
<evidence type="ECO:0000313" key="2">
    <source>
        <dbReference type="EMBL" id="ELY99792.1"/>
    </source>
</evidence>
<organism evidence="2 3">
    <name type="scientific">Natrialba chahannaoensis JCM 10990</name>
    <dbReference type="NCBI Taxonomy" id="1227492"/>
    <lineage>
        <taxon>Archaea</taxon>
        <taxon>Methanobacteriati</taxon>
        <taxon>Methanobacteriota</taxon>
        <taxon>Stenosarchaea group</taxon>
        <taxon>Halobacteria</taxon>
        <taxon>Halobacteriales</taxon>
        <taxon>Natrialbaceae</taxon>
        <taxon>Natrialba</taxon>
    </lineage>
</organism>
<dbReference type="Proteomes" id="UP000011693">
    <property type="component" value="Unassembled WGS sequence"/>
</dbReference>
<comment type="caution">
    <text evidence="2">The sequence shown here is derived from an EMBL/GenBank/DDBJ whole genome shotgun (WGS) entry which is preliminary data.</text>
</comment>
<dbReference type="PATRIC" id="fig|1227492.4.peg.1948"/>
<sequence length="248" mass="26052">MASRLHDGLTFPFRGDHTLDLFAVGGLFGLLTAIAVQLAVALGASNPLLALPFVAVATTTMIALLGYLGRVFATTVAADDTPPSFRPLRPLFDTGCRLLVITLGYLTLVAALVGTTITLLTRLPITPDSIDFGGLLLFFGLSTVALVAVLLVGYTVPIVIGRLATDASAHSSLPLDDGETHSYRTILAHGGYWVSWLFAALVVVPGWAFLIIALSSATALGVVAVFVAFYAHVVATRLAADGYRRALE</sequence>
<feature type="transmembrane region" description="Helical" evidence="1">
    <location>
        <begin position="219"/>
        <end position="240"/>
    </location>
</feature>
<evidence type="ECO:0000256" key="1">
    <source>
        <dbReference type="SAM" id="Phobius"/>
    </source>
</evidence>
<keyword evidence="1" id="KW-0472">Membrane</keyword>
<keyword evidence="1" id="KW-1133">Transmembrane helix</keyword>